<comment type="similarity">
    <text evidence="7">Belongs to the CENP-W/WIP1 family.</text>
</comment>
<feature type="coiled-coil region" evidence="8">
    <location>
        <begin position="323"/>
        <end position="376"/>
    </location>
</feature>
<evidence type="ECO:0000256" key="4">
    <source>
        <dbReference type="ARBA" id="ARBA00022838"/>
    </source>
</evidence>
<evidence type="ECO:0000256" key="1">
    <source>
        <dbReference type="ARBA" id="ARBA00004123"/>
    </source>
</evidence>
<keyword evidence="3" id="KW-0158">Chromosome</keyword>
<dbReference type="GO" id="GO:0000278">
    <property type="term" value="P:mitotic cell cycle"/>
    <property type="evidence" value="ECO:0007669"/>
    <property type="project" value="TreeGrafter"/>
</dbReference>
<reference evidence="11 12" key="1">
    <citation type="submission" date="2015-06" db="EMBL/GenBank/DDBJ databases">
        <title>Talaromyces atroroseus IBT 11181 draft genome.</title>
        <authorList>
            <person name="Rasmussen K.B."/>
            <person name="Rasmussen S."/>
            <person name="Petersen B."/>
            <person name="Sicheritz-Ponten T."/>
            <person name="Mortensen U.H."/>
            <person name="Thrane U."/>
        </authorList>
    </citation>
    <scope>NUCLEOTIDE SEQUENCE [LARGE SCALE GENOMIC DNA]</scope>
    <source>
        <strain evidence="11 12">IBT 11181</strain>
    </source>
</reference>
<organism evidence="11 12">
    <name type="scientific">Talaromyces atroroseus</name>
    <dbReference type="NCBI Taxonomy" id="1441469"/>
    <lineage>
        <taxon>Eukaryota</taxon>
        <taxon>Fungi</taxon>
        <taxon>Dikarya</taxon>
        <taxon>Ascomycota</taxon>
        <taxon>Pezizomycotina</taxon>
        <taxon>Eurotiomycetes</taxon>
        <taxon>Eurotiomycetidae</taxon>
        <taxon>Eurotiales</taxon>
        <taxon>Trichocomaceae</taxon>
        <taxon>Talaromyces</taxon>
        <taxon>Talaromyces sect. Trachyspermi</taxon>
    </lineage>
</organism>
<dbReference type="AlphaFoldDB" id="A0A225AD62"/>
<dbReference type="PANTHER" id="PTHR34832:SF1">
    <property type="entry name" value="CENTROMERE PROTEIN W"/>
    <property type="match status" value="1"/>
</dbReference>
<evidence type="ECO:0000256" key="9">
    <source>
        <dbReference type="SAM" id="MobiDB-lite"/>
    </source>
</evidence>
<evidence type="ECO:0000313" key="12">
    <source>
        <dbReference type="Proteomes" id="UP000214365"/>
    </source>
</evidence>
<accession>A0A225AD62</accession>
<evidence type="ECO:0000259" key="10">
    <source>
        <dbReference type="Pfam" id="PF26434"/>
    </source>
</evidence>
<dbReference type="GO" id="GO:0005654">
    <property type="term" value="C:nucleoplasm"/>
    <property type="evidence" value="ECO:0007669"/>
    <property type="project" value="TreeGrafter"/>
</dbReference>
<feature type="region of interest" description="Disordered" evidence="9">
    <location>
        <begin position="201"/>
        <end position="248"/>
    </location>
</feature>
<dbReference type="InterPro" id="IPR058602">
    <property type="entry name" value="YAG7_dimerisation_dom"/>
</dbReference>
<keyword evidence="4" id="KW-0995">Kinetochore</keyword>
<dbReference type="FunFam" id="1.10.20.10:FF:000075">
    <property type="entry name" value="WGS project CABT00000000 data, contig 2.56"/>
    <property type="match status" value="1"/>
</dbReference>
<keyword evidence="5" id="KW-0539">Nucleus</keyword>
<sequence>MVATQKLYPRGTVKRIVKAHAGRNISKNADVLIFLDYMLFMQELMREASIRSRKSGEKGISARSIRRVTEHWLMVNVMHVDNVAQDERIVVFFFSFEAWVWAFGDIPCASGSCSCGGLSQPAKSGDTNKLGEIRSPSIDFFSSCHTKQTHFLAQILLACTILPFKLHSNLREKKNQEKFSLPFHSCHHLLHTFVTMSSAINNNLPPQSDSSKASSKKKRGKNEASVNGSVSTPTPSNPDLDTVKPESVVNGVNGVTDDLESSFFKDLHRNLRNATKKLNATAKVDSIIAEYPGKSLDLLVAEKKINADQRAQVLKKPALQAQVAQIEEQINQYKQFAAHYEERLVSQKTALEKTHKEELEAARENAVAELKGSQDKTVREQLLILSQFLRAAASFRRAGDGAAVDSQAFEGVLLQVYGGNQDAVESMLKLIGGSEEKVTGIDGQVLDATYARVKELSEEQAPPAPVEEPSAAETDPTIANAGLTELQDAPVSATADASTFGSEGQPVQATEPVLAPTQTAAGDGANSLAASWEPQTSGSLAASGDEWVEVPSNPTEGESPSTTAAAQPSTSWAEDVPTGAAPTERGDGFEQVVHHQRQNSVRGGGRGGRGRGRGDGSRGRGGRGEFRGRGRGRGEFKGGRGRGGLGGGPQVARREAVATN</sequence>
<dbReference type="RefSeq" id="XP_020119213.1">
    <property type="nucleotide sequence ID" value="XM_020268192.1"/>
</dbReference>
<keyword evidence="12" id="KW-1185">Reference proteome</keyword>
<dbReference type="GO" id="GO:0000776">
    <property type="term" value="C:kinetochore"/>
    <property type="evidence" value="ECO:0007669"/>
    <property type="project" value="UniProtKB-KW"/>
</dbReference>
<comment type="caution">
    <text evidence="11">The sequence shown here is derived from an EMBL/GenBank/DDBJ whole genome shotgun (WGS) entry which is preliminary data.</text>
</comment>
<feature type="domain" description="YAG7-like dimerisation" evidence="10">
    <location>
        <begin position="376"/>
        <end position="459"/>
    </location>
</feature>
<feature type="compositionally biased region" description="Polar residues" evidence="9">
    <location>
        <begin position="495"/>
        <end position="508"/>
    </location>
</feature>
<evidence type="ECO:0000256" key="3">
    <source>
        <dbReference type="ARBA" id="ARBA00022454"/>
    </source>
</evidence>
<comment type="subcellular location">
    <subcellularLocation>
        <location evidence="2">Chromosome</location>
        <location evidence="2">Centromere</location>
        <location evidence="2">Kinetochore</location>
    </subcellularLocation>
    <subcellularLocation>
        <location evidence="1">Nucleus</location>
    </subcellularLocation>
</comment>
<keyword evidence="8" id="KW-0175">Coiled coil</keyword>
<dbReference type="SUPFAM" id="SSF47113">
    <property type="entry name" value="Histone-fold"/>
    <property type="match status" value="1"/>
</dbReference>
<dbReference type="InterPro" id="IPR009072">
    <property type="entry name" value="Histone-fold"/>
</dbReference>
<dbReference type="CDD" id="cd13732">
    <property type="entry name" value="HFD_CENP-W"/>
    <property type="match status" value="1"/>
</dbReference>
<feature type="compositionally biased region" description="Basic and acidic residues" evidence="9">
    <location>
        <begin position="612"/>
        <end position="638"/>
    </location>
</feature>
<evidence type="ECO:0000256" key="2">
    <source>
        <dbReference type="ARBA" id="ARBA00004629"/>
    </source>
</evidence>
<dbReference type="OrthoDB" id="5399559at2759"/>
<dbReference type="STRING" id="1441469.A0A225AD62"/>
<dbReference type="Pfam" id="PF26434">
    <property type="entry name" value="YAG7_C"/>
    <property type="match status" value="1"/>
</dbReference>
<keyword evidence="6" id="KW-0137">Centromere</keyword>
<dbReference type="GO" id="GO:0051382">
    <property type="term" value="P:kinetochore assembly"/>
    <property type="evidence" value="ECO:0007669"/>
    <property type="project" value="TreeGrafter"/>
</dbReference>
<dbReference type="GO" id="GO:0046982">
    <property type="term" value="F:protein heterodimerization activity"/>
    <property type="evidence" value="ECO:0007669"/>
    <property type="project" value="InterPro"/>
</dbReference>
<evidence type="ECO:0000256" key="6">
    <source>
        <dbReference type="ARBA" id="ARBA00023328"/>
    </source>
</evidence>
<dbReference type="Gene3D" id="1.10.20.10">
    <property type="entry name" value="Histone, subunit A"/>
    <property type="match status" value="1"/>
</dbReference>
<evidence type="ECO:0000256" key="5">
    <source>
        <dbReference type="ARBA" id="ARBA00023242"/>
    </source>
</evidence>
<protein>
    <recommendedName>
        <fullName evidence="10">YAG7-like dimerisation domain-containing protein</fullName>
    </recommendedName>
</protein>
<dbReference type="PANTHER" id="PTHR34832">
    <property type="entry name" value="CENTROMERE PROTEIN W"/>
    <property type="match status" value="1"/>
</dbReference>
<proteinExistence type="inferred from homology"/>
<dbReference type="InterPro" id="IPR052484">
    <property type="entry name" value="CENP-W/WIP1"/>
</dbReference>
<dbReference type="GO" id="GO:0007059">
    <property type="term" value="P:chromosome segregation"/>
    <property type="evidence" value="ECO:0007669"/>
    <property type="project" value="TreeGrafter"/>
</dbReference>
<dbReference type="Proteomes" id="UP000214365">
    <property type="component" value="Unassembled WGS sequence"/>
</dbReference>
<feature type="compositionally biased region" description="Polar residues" evidence="9">
    <location>
        <begin position="224"/>
        <end position="239"/>
    </location>
</feature>
<evidence type="ECO:0000256" key="8">
    <source>
        <dbReference type="SAM" id="Coils"/>
    </source>
</evidence>
<feature type="region of interest" description="Disordered" evidence="9">
    <location>
        <begin position="485"/>
        <end position="660"/>
    </location>
</feature>
<evidence type="ECO:0000256" key="7">
    <source>
        <dbReference type="ARBA" id="ARBA00038432"/>
    </source>
</evidence>
<evidence type="ECO:0000313" key="11">
    <source>
        <dbReference type="EMBL" id="OKL59092.1"/>
    </source>
</evidence>
<dbReference type="GeneID" id="31005630"/>
<feature type="compositionally biased region" description="Polar residues" evidence="9">
    <location>
        <begin position="552"/>
        <end position="572"/>
    </location>
</feature>
<dbReference type="EMBL" id="LFMY01000008">
    <property type="protein sequence ID" value="OKL59092.1"/>
    <property type="molecule type" value="Genomic_DNA"/>
</dbReference>
<name>A0A225AD62_TALAT</name>
<gene>
    <name evidence="11" type="ORF">UA08_05874</name>
</gene>